<dbReference type="Proteomes" id="UP000265703">
    <property type="component" value="Unassembled WGS sequence"/>
</dbReference>
<evidence type="ECO:0000313" key="2">
    <source>
        <dbReference type="Proteomes" id="UP000265703"/>
    </source>
</evidence>
<evidence type="ECO:0000313" key="1">
    <source>
        <dbReference type="EMBL" id="RIA87176.1"/>
    </source>
</evidence>
<dbReference type="EMBL" id="QKYT01000322">
    <property type="protein sequence ID" value="RIA87176.1"/>
    <property type="molecule type" value="Genomic_DNA"/>
</dbReference>
<organism evidence="1 2">
    <name type="scientific">Glomus cerebriforme</name>
    <dbReference type="NCBI Taxonomy" id="658196"/>
    <lineage>
        <taxon>Eukaryota</taxon>
        <taxon>Fungi</taxon>
        <taxon>Fungi incertae sedis</taxon>
        <taxon>Mucoromycota</taxon>
        <taxon>Glomeromycotina</taxon>
        <taxon>Glomeromycetes</taxon>
        <taxon>Glomerales</taxon>
        <taxon>Glomeraceae</taxon>
        <taxon>Glomus</taxon>
    </lineage>
</organism>
<sequence length="114" mass="13645">MYSTQIKELEKVQVLISKLNFEVTIDSEEFVYYDNDEITIEMPSNKKILKVVLSNNQKEETEESFDPLPPVTHNEVIEYYEKVILYLEQQEDYFGMKQNELKFIKKLKKEALKQ</sequence>
<protein>
    <submittedName>
        <fullName evidence="1">Uncharacterized protein</fullName>
    </submittedName>
</protein>
<dbReference type="OrthoDB" id="2423358at2759"/>
<reference evidence="1 2" key="1">
    <citation type="submission" date="2018-06" db="EMBL/GenBank/DDBJ databases">
        <title>Comparative genomics reveals the genomic features of Rhizophagus irregularis, R. cerebriforme, R. diaphanum and Gigaspora rosea, and their symbiotic lifestyle signature.</title>
        <authorList>
            <person name="Morin E."/>
            <person name="San Clemente H."/>
            <person name="Chen E.C.H."/>
            <person name="De La Providencia I."/>
            <person name="Hainaut M."/>
            <person name="Kuo A."/>
            <person name="Kohler A."/>
            <person name="Murat C."/>
            <person name="Tang N."/>
            <person name="Roy S."/>
            <person name="Loubradou J."/>
            <person name="Henrissat B."/>
            <person name="Grigoriev I.V."/>
            <person name="Corradi N."/>
            <person name="Roux C."/>
            <person name="Martin F.M."/>
        </authorList>
    </citation>
    <scope>NUCLEOTIDE SEQUENCE [LARGE SCALE GENOMIC DNA]</scope>
    <source>
        <strain evidence="1 2">DAOM 227022</strain>
    </source>
</reference>
<dbReference type="AlphaFoldDB" id="A0A397SRD6"/>
<gene>
    <name evidence="1" type="ORF">C1645_828153</name>
</gene>
<keyword evidence="2" id="KW-1185">Reference proteome</keyword>
<comment type="caution">
    <text evidence="1">The sequence shown here is derived from an EMBL/GenBank/DDBJ whole genome shotgun (WGS) entry which is preliminary data.</text>
</comment>
<proteinExistence type="predicted"/>
<accession>A0A397SRD6</accession>
<name>A0A397SRD6_9GLOM</name>